<protein>
    <recommendedName>
        <fullName evidence="4">3',5'-cyclic-nucleotide phosphodiesterase</fullName>
    </recommendedName>
</protein>
<dbReference type="AlphaFoldDB" id="A0A1Q3AFX0"/>
<dbReference type="SUPFAM" id="SSF56281">
    <property type="entry name" value="Metallo-hydrolase/oxidoreductase"/>
    <property type="match status" value="1"/>
</dbReference>
<dbReference type="PIRSF" id="PIRSF000962">
    <property type="entry name" value="Cyc_nuc_PDEase"/>
    <property type="match status" value="1"/>
</dbReference>
<evidence type="ECO:0008006" key="4">
    <source>
        <dbReference type="Google" id="ProtNLM"/>
    </source>
</evidence>
<dbReference type="PANTHER" id="PTHR28283:SF1">
    <property type="entry name" value="3',5'-CYCLIC-NUCLEOTIDE PHOSPHODIESTERASE 1"/>
    <property type="match status" value="1"/>
</dbReference>
<accession>A0A1Q3AFX0</accession>
<dbReference type="GO" id="GO:0004115">
    <property type="term" value="F:3',5'-cyclic-AMP phosphodiesterase activity"/>
    <property type="evidence" value="ECO:0007669"/>
    <property type="project" value="UniProtKB-UniRule"/>
</dbReference>
<dbReference type="PANTHER" id="PTHR28283">
    <property type="entry name" value="3',5'-CYCLIC-NUCLEOTIDE PHOSPHODIESTERASE 1"/>
    <property type="match status" value="1"/>
</dbReference>
<sequence>MTSFEVTVLGASGGPDVGATQCFLIRPFGWHGLESVCVDGGAGSTQIAKMLAGEAQDGLIESFYERHYEPVYQFFDPNAQVRPGLPDSTLHVLEKLPKITSYRVAHVYESIKGYYVTHPHLDHIAAMVIDSPLIFNSQKPMNKIIWGLPFTTNAIERFIFNDSIWPNLIHGGGQRLKTESLTDQMATTNPTFTNFEITPFRVSHGWGAHCSQKKISSTVYLFRNKTTDHCIIICGDLEPDSDEPLLSNLWSYLAATVPLHKIKAIIVECSSPMTIKELYGHMSPASLARELSHLQKIYGYEQRPDMNVIITHVKNYCSVKDPRLVILEEVRQEAQKFGLQGIRFSVAIRGYTFYL</sequence>
<gene>
    <name evidence="2" type="ORF">ZYGR_0AN01340</name>
</gene>
<dbReference type="GO" id="GO:0006198">
    <property type="term" value="P:cAMP catabolic process"/>
    <property type="evidence" value="ECO:0007669"/>
    <property type="project" value="UniProtKB-UniRule"/>
</dbReference>
<keyword evidence="1" id="KW-0378">Hydrolase</keyword>
<evidence type="ECO:0000256" key="1">
    <source>
        <dbReference type="PIRNR" id="PIRNR000962"/>
    </source>
</evidence>
<dbReference type="InterPro" id="IPR036866">
    <property type="entry name" value="RibonucZ/Hydroxyglut_hydro"/>
</dbReference>
<evidence type="ECO:0000313" key="2">
    <source>
        <dbReference type="EMBL" id="GAV54666.1"/>
    </source>
</evidence>
<comment type="similarity">
    <text evidence="1">Belongs to the cyclic nucleotide phosphodiesterase class-II family.</text>
</comment>
<dbReference type="EMBL" id="BDGX01000040">
    <property type="protein sequence ID" value="GAV54666.1"/>
    <property type="molecule type" value="Genomic_DNA"/>
</dbReference>
<dbReference type="PRINTS" id="PR00388">
    <property type="entry name" value="PDIESTERASE2"/>
</dbReference>
<organism evidence="2 3">
    <name type="scientific">Zygosaccharomyces rouxii</name>
    <dbReference type="NCBI Taxonomy" id="4956"/>
    <lineage>
        <taxon>Eukaryota</taxon>
        <taxon>Fungi</taxon>
        <taxon>Dikarya</taxon>
        <taxon>Ascomycota</taxon>
        <taxon>Saccharomycotina</taxon>
        <taxon>Saccharomycetes</taxon>
        <taxon>Saccharomycetales</taxon>
        <taxon>Saccharomycetaceae</taxon>
        <taxon>Zygosaccharomyces</taxon>
    </lineage>
</organism>
<dbReference type="GO" id="GO:0047555">
    <property type="term" value="F:3',5'-cyclic-GMP phosphodiesterase activity"/>
    <property type="evidence" value="ECO:0007669"/>
    <property type="project" value="TreeGrafter"/>
</dbReference>
<comment type="caution">
    <text evidence="2">The sequence shown here is derived from an EMBL/GenBank/DDBJ whole genome shotgun (WGS) entry which is preliminary data.</text>
</comment>
<dbReference type="Pfam" id="PF02112">
    <property type="entry name" value="PDEase_II"/>
    <property type="match status" value="1"/>
</dbReference>
<dbReference type="InterPro" id="IPR000396">
    <property type="entry name" value="Pdiesterase2"/>
</dbReference>
<dbReference type="OrthoDB" id="258495at2759"/>
<keyword evidence="1" id="KW-0114">cAMP</keyword>
<dbReference type="Proteomes" id="UP000187013">
    <property type="component" value="Unassembled WGS sequence"/>
</dbReference>
<reference evidence="2 3" key="1">
    <citation type="submission" date="2016-08" db="EMBL/GenBank/DDBJ databases">
        <title>Draft genome sequence of allopolyploid Zygosaccharomyces rouxii.</title>
        <authorList>
            <person name="Watanabe J."/>
            <person name="Uehara K."/>
            <person name="Mogi Y."/>
            <person name="Tsukioka Y."/>
        </authorList>
    </citation>
    <scope>NUCLEOTIDE SEQUENCE [LARGE SCALE GENOMIC DNA]</scope>
    <source>
        <strain evidence="2 3">NBRC 110957</strain>
    </source>
</reference>
<dbReference type="CDD" id="cd07735">
    <property type="entry name" value="class_II_PDE_MBL-fold"/>
    <property type="match status" value="1"/>
</dbReference>
<dbReference type="Gene3D" id="3.60.15.10">
    <property type="entry name" value="Ribonuclease Z/Hydroxyacylglutathione hydrolase-like"/>
    <property type="match status" value="1"/>
</dbReference>
<evidence type="ECO:0000313" key="3">
    <source>
        <dbReference type="Proteomes" id="UP000187013"/>
    </source>
</evidence>
<dbReference type="GO" id="GO:1902660">
    <property type="term" value="P:negative regulation of glucose mediated signaling pathway"/>
    <property type="evidence" value="ECO:0007669"/>
    <property type="project" value="TreeGrafter"/>
</dbReference>
<proteinExistence type="inferred from homology"/>
<name>A0A1Q3AFX0_ZYGRO</name>